<name>A0ACC1SIQ1_9HYPO</name>
<keyword evidence="2" id="KW-1185">Reference proteome</keyword>
<sequence length="621" mass="69380">MATTKQPKLTHEFDLTVIGPPGFASEASPHSDLSVAHVYEGSLKSSDGAIEIPLAAGSDWMRLHKSYADIDARVSCASLKGAEKQLQCDVEYRGKIAFHGPMLQLWKGEKDSLDWCEGYYYTTPQLSSRCQELAWVNEAVFVETLRPADSRESEPFAAFIEPLRTDGSTIPGPISPQSQQHGLRTIVVSSNRTTRHPSSPPPSFGADGDFISPSPDGMLDGGSKLTPGDSSSQHTTRGATARSDFMFDYNSNTTSLVPLESPIDNHYRPTRNTSFDLSPTSEHHEDSSILSICSTAAINWIVQKTQNTSYANLSAEISTKIDSQLKTDPRFSKNRAPEPDMKTAWKYYEAYFQIADSAFHVISRPAFEARLRQTSGQGNDAVDDPAWYALRNIVYAAGKRQLLNKDPRQLSFIFIQSQCWPHFENAISVYIDVLFSRATIMGVQALIAMFVEGLGSPCLEYILCASASRLAQSQGLHRRPSSDSKLSVSQLSERNMLFWTIYAYDKQIAIRTGRPSAIDDNDITSSVPTFQNSRMLEAIWIDKVIEHARISSEVVIWLSRFHSKRATREESMDRLRNLNDRLDSWSKTLPVPLRPDNNLHPLRVSRRRHGTKFAVFVAMVA</sequence>
<gene>
    <name evidence="1" type="ORF">NM208_g4977</name>
</gene>
<dbReference type="Proteomes" id="UP001148629">
    <property type="component" value="Unassembled WGS sequence"/>
</dbReference>
<accession>A0ACC1SIQ1</accession>
<proteinExistence type="predicted"/>
<protein>
    <submittedName>
        <fullName evidence="1">Uncharacterized protein</fullName>
    </submittedName>
</protein>
<dbReference type="EMBL" id="JANRMS010000397">
    <property type="protein sequence ID" value="KAJ3540628.1"/>
    <property type="molecule type" value="Genomic_DNA"/>
</dbReference>
<comment type="caution">
    <text evidence="1">The sequence shown here is derived from an EMBL/GenBank/DDBJ whole genome shotgun (WGS) entry which is preliminary data.</text>
</comment>
<evidence type="ECO:0000313" key="2">
    <source>
        <dbReference type="Proteomes" id="UP001148629"/>
    </source>
</evidence>
<organism evidence="1 2">
    <name type="scientific">Fusarium decemcellulare</name>
    <dbReference type="NCBI Taxonomy" id="57161"/>
    <lineage>
        <taxon>Eukaryota</taxon>
        <taxon>Fungi</taxon>
        <taxon>Dikarya</taxon>
        <taxon>Ascomycota</taxon>
        <taxon>Pezizomycotina</taxon>
        <taxon>Sordariomycetes</taxon>
        <taxon>Hypocreomycetidae</taxon>
        <taxon>Hypocreales</taxon>
        <taxon>Nectriaceae</taxon>
        <taxon>Fusarium</taxon>
        <taxon>Fusarium decemcellulare species complex</taxon>
    </lineage>
</organism>
<reference evidence="1" key="1">
    <citation type="submission" date="2022-08" db="EMBL/GenBank/DDBJ databases">
        <title>Genome Sequence of Fusarium decemcellulare.</title>
        <authorList>
            <person name="Buettner E."/>
        </authorList>
    </citation>
    <scope>NUCLEOTIDE SEQUENCE</scope>
    <source>
        <strain evidence="1">Babe19</strain>
    </source>
</reference>
<evidence type="ECO:0000313" key="1">
    <source>
        <dbReference type="EMBL" id="KAJ3540628.1"/>
    </source>
</evidence>